<comment type="caution">
    <text evidence="1">The sequence shown here is derived from an EMBL/GenBank/DDBJ whole genome shotgun (WGS) entry which is preliminary data.</text>
</comment>
<protein>
    <submittedName>
        <fullName evidence="1">Uncharacterized protein</fullName>
    </submittedName>
</protein>
<accession>X1L3X2</accession>
<gene>
    <name evidence="1" type="ORF">S03H2_58516</name>
</gene>
<name>X1L3X2_9ZZZZ</name>
<sequence length="58" mass="6465">ERILITFGATRTFVQLNTYNITPFFRVDAGAICALDFGNDGNDWFENGTVKILLPGIK</sequence>
<dbReference type="AlphaFoldDB" id="X1L3X2"/>
<dbReference type="EMBL" id="BARU01037574">
    <property type="protein sequence ID" value="GAH88883.1"/>
    <property type="molecule type" value="Genomic_DNA"/>
</dbReference>
<organism evidence="1">
    <name type="scientific">marine sediment metagenome</name>
    <dbReference type="NCBI Taxonomy" id="412755"/>
    <lineage>
        <taxon>unclassified sequences</taxon>
        <taxon>metagenomes</taxon>
        <taxon>ecological metagenomes</taxon>
    </lineage>
</organism>
<evidence type="ECO:0000313" key="1">
    <source>
        <dbReference type="EMBL" id="GAH88883.1"/>
    </source>
</evidence>
<proteinExistence type="predicted"/>
<feature type="non-terminal residue" evidence="1">
    <location>
        <position position="1"/>
    </location>
</feature>
<reference evidence="1" key="1">
    <citation type="journal article" date="2014" name="Front. Microbiol.">
        <title>High frequency of phylogenetically diverse reductive dehalogenase-homologous genes in deep subseafloor sedimentary metagenomes.</title>
        <authorList>
            <person name="Kawai M."/>
            <person name="Futagami T."/>
            <person name="Toyoda A."/>
            <person name="Takaki Y."/>
            <person name="Nishi S."/>
            <person name="Hori S."/>
            <person name="Arai W."/>
            <person name="Tsubouchi T."/>
            <person name="Morono Y."/>
            <person name="Uchiyama I."/>
            <person name="Ito T."/>
            <person name="Fujiyama A."/>
            <person name="Inagaki F."/>
            <person name="Takami H."/>
        </authorList>
    </citation>
    <scope>NUCLEOTIDE SEQUENCE</scope>
    <source>
        <strain evidence="1">Expedition CK06-06</strain>
    </source>
</reference>